<evidence type="ECO:0000256" key="5">
    <source>
        <dbReference type="SAM" id="Phobius"/>
    </source>
</evidence>
<dbReference type="NCBIfam" id="NF037968">
    <property type="entry name" value="SemiSWEET_2"/>
    <property type="match status" value="1"/>
</dbReference>
<dbReference type="GO" id="GO:0051119">
    <property type="term" value="F:sugar transmembrane transporter activity"/>
    <property type="evidence" value="ECO:0007669"/>
    <property type="project" value="InterPro"/>
</dbReference>
<gene>
    <name evidence="6" type="ORF">ASZ90_003040</name>
</gene>
<reference evidence="6" key="1">
    <citation type="journal article" date="2015" name="Proc. Natl. Acad. Sci. U.S.A.">
        <title>Networks of energetic and metabolic interactions define dynamics in microbial communities.</title>
        <authorList>
            <person name="Embree M."/>
            <person name="Liu J.K."/>
            <person name="Al-Bassam M.M."/>
            <person name="Zengler K."/>
        </authorList>
    </citation>
    <scope>NUCLEOTIDE SEQUENCE</scope>
</reference>
<keyword evidence="3 5" id="KW-1133">Transmembrane helix</keyword>
<evidence type="ECO:0000256" key="2">
    <source>
        <dbReference type="ARBA" id="ARBA00022692"/>
    </source>
</evidence>
<dbReference type="AlphaFoldDB" id="A0A0W8G1W8"/>
<keyword evidence="4 5" id="KW-0472">Membrane</keyword>
<feature type="transmembrane region" description="Helical" evidence="5">
    <location>
        <begin position="12"/>
        <end position="30"/>
    </location>
</feature>
<organism evidence="6">
    <name type="scientific">hydrocarbon metagenome</name>
    <dbReference type="NCBI Taxonomy" id="938273"/>
    <lineage>
        <taxon>unclassified sequences</taxon>
        <taxon>metagenomes</taxon>
        <taxon>ecological metagenomes</taxon>
    </lineage>
</organism>
<evidence type="ECO:0000256" key="1">
    <source>
        <dbReference type="ARBA" id="ARBA00004141"/>
    </source>
</evidence>
<proteinExistence type="predicted"/>
<feature type="transmembrane region" description="Helical" evidence="5">
    <location>
        <begin position="68"/>
        <end position="88"/>
    </location>
</feature>
<protein>
    <recommendedName>
        <fullName evidence="7">MtN3 and saliva related transmembrane protein</fullName>
    </recommendedName>
</protein>
<evidence type="ECO:0008006" key="7">
    <source>
        <dbReference type="Google" id="ProtNLM"/>
    </source>
</evidence>
<name>A0A0W8G1W8_9ZZZZ</name>
<evidence type="ECO:0000256" key="3">
    <source>
        <dbReference type="ARBA" id="ARBA00022989"/>
    </source>
</evidence>
<dbReference type="InterPro" id="IPR047662">
    <property type="entry name" value="SemiSWEET"/>
</dbReference>
<sequence length="93" mass="9824">MATPDPFFSDLFGYAAGMLTTVAFLPQVIKTYASRSARDISLSMYVIFTIGILLWLAHGLLIGSGPVVAANSVGLVLSLAMVIMKVVFGRGKG</sequence>
<accession>A0A0W8G1W8</accession>
<dbReference type="Pfam" id="PF04193">
    <property type="entry name" value="PQ-loop"/>
    <property type="match status" value="1"/>
</dbReference>
<evidence type="ECO:0000256" key="4">
    <source>
        <dbReference type="ARBA" id="ARBA00023136"/>
    </source>
</evidence>
<keyword evidence="2 5" id="KW-0812">Transmembrane</keyword>
<dbReference type="GO" id="GO:0016020">
    <property type="term" value="C:membrane"/>
    <property type="evidence" value="ECO:0007669"/>
    <property type="project" value="UniProtKB-SubCell"/>
</dbReference>
<evidence type="ECO:0000313" key="6">
    <source>
        <dbReference type="EMBL" id="KUG27085.1"/>
    </source>
</evidence>
<comment type="caution">
    <text evidence="6">The sequence shown here is derived from an EMBL/GenBank/DDBJ whole genome shotgun (WGS) entry which is preliminary data.</text>
</comment>
<dbReference type="InterPro" id="IPR006603">
    <property type="entry name" value="PQ-loop_rpt"/>
</dbReference>
<dbReference type="EMBL" id="LNQE01000362">
    <property type="protein sequence ID" value="KUG27085.1"/>
    <property type="molecule type" value="Genomic_DNA"/>
</dbReference>
<comment type="subcellular location">
    <subcellularLocation>
        <location evidence="1">Membrane</location>
        <topology evidence="1">Multi-pass membrane protein</topology>
    </subcellularLocation>
</comment>
<feature type="transmembrane region" description="Helical" evidence="5">
    <location>
        <begin position="42"/>
        <end position="62"/>
    </location>
</feature>
<dbReference type="Gene3D" id="1.20.1280.290">
    <property type="match status" value="1"/>
</dbReference>